<gene>
    <name evidence="1" type="ORF">A2Y68_00770</name>
</gene>
<organism evidence="1 2">
    <name type="scientific">Candidatus Woesebacteria bacterium RBG_13_46_13</name>
    <dbReference type="NCBI Taxonomy" id="1802479"/>
    <lineage>
        <taxon>Bacteria</taxon>
        <taxon>Candidatus Woeseibacteriota</taxon>
    </lineage>
</organism>
<sequence>MGKINTVFLFGAGASHDCGDIFPHQPPLGGELHSILVSTFPDTWGKLPEDLNTLFLQNFEKGMDSLWKKHSDISSLLLQQLGIYFNRFTPKNETRYGEIIKYLIKIKSDDTILSTLNYDCLLDGELTRNGFKTNYLIPPNKGGILLIKLHGSCNWFLDFEGMNRYVNFSSDMRIKAPIYSLNTPEKVTEKLTSDTPLYPVMALFTENKPAPLGFDFIEHIQKEWKNLILNVKQVIIVGVKPYPQDYHIWDPLRETHANIFYVGDKQKFEEWNTSSGRSGNTIPISGTFAEAMEKIFERLTDFKKY</sequence>
<accession>A0A1F7X4E9</accession>
<comment type="caution">
    <text evidence="1">The sequence shown here is derived from an EMBL/GenBank/DDBJ whole genome shotgun (WGS) entry which is preliminary data.</text>
</comment>
<protein>
    <recommendedName>
        <fullName evidence="3">SIR2-like domain-containing protein</fullName>
    </recommendedName>
</protein>
<name>A0A1F7X4E9_9BACT</name>
<evidence type="ECO:0008006" key="3">
    <source>
        <dbReference type="Google" id="ProtNLM"/>
    </source>
</evidence>
<dbReference type="EMBL" id="MGFR01000002">
    <property type="protein sequence ID" value="OGM09946.1"/>
    <property type="molecule type" value="Genomic_DNA"/>
</dbReference>
<dbReference type="AlphaFoldDB" id="A0A1F7X4E9"/>
<evidence type="ECO:0000313" key="1">
    <source>
        <dbReference type="EMBL" id="OGM09946.1"/>
    </source>
</evidence>
<dbReference type="Proteomes" id="UP000176778">
    <property type="component" value="Unassembled WGS sequence"/>
</dbReference>
<reference evidence="1 2" key="1">
    <citation type="journal article" date="2016" name="Nat. Commun.">
        <title>Thousands of microbial genomes shed light on interconnected biogeochemical processes in an aquifer system.</title>
        <authorList>
            <person name="Anantharaman K."/>
            <person name="Brown C.T."/>
            <person name="Hug L.A."/>
            <person name="Sharon I."/>
            <person name="Castelle C.J."/>
            <person name="Probst A.J."/>
            <person name="Thomas B.C."/>
            <person name="Singh A."/>
            <person name="Wilkins M.J."/>
            <person name="Karaoz U."/>
            <person name="Brodie E.L."/>
            <person name="Williams K.H."/>
            <person name="Hubbard S.S."/>
            <person name="Banfield J.F."/>
        </authorList>
    </citation>
    <scope>NUCLEOTIDE SEQUENCE [LARGE SCALE GENOMIC DNA]</scope>
</reference>
<evidence type="ECO:0000313" key="2">
    <source>
        <dbReference type="Proteomes" id="UP000176778"/>
    </source>
</evidence>
<proteinExistence type="predicted"/>